<evidence type="ECO:0000313" key="1">
    <source>
        <dbReference type="EMBL" id="RRT64914.1"/>
    </source>
</evidence>
<comment type="caution">
    <text evidence="1">The sequence shown here is derived from an EMBL/GenBank/DDBJ whole genome shotgun (WGS) entry which is preliminary data.</text>
</comment>
<sequence length="97" mass="11153">MLRPGETREWVDEGQLSKERTQSKVAEVLRSMIRATGELDCSNAYIRLREPGKSKDKAEQWIVGHGLSSAMVPQRRDFRGVINPILSWRESIGRERD</sequence>
<accession>A0A426ZLW2</accession>
<reference evidence="1 2" key="1">
    <citation type="journal article" date="2014" name="Agronomy (Basel)">
        <title>A Draft Genome Sequence for Ensete ventricosum, the Drought-Tolerant Tree Against Hunger.</title>
        <authorList>
            <person name="Harrison J."/>
            <person name="Moore K.A."/>
            <person name="Paszkiewicz K."/>
            <person name="Jones T."/>
            <person name="Grant M."/>
            <person name="Ambacheew D."/>
            <person name="Muzemil S."/>
            <person name="Studholme D.J."/>
        </authorList>
    </citation>
    <scope>NUCLEOTIDE SEQUENCE [LARGE SCALE GENOMIC DNA]</scope>
</reference>
<evidence type="ECO:0000313" key="2">
    <source>
        <dbReference type="Proteomes" id="UP000287651"/>
    </source>
</evidence>
<gene>
    <name evidence="1" type="ORF">B296_00041474</name>
</gene>
<dbReference type="EMBL" id="AMZH03006007">
    <property type="protein sequence ID" value="RRT64914.1"/>
    <property type="molecule type" value="Genomic_DNA"/>
</dbReference>
<name>A0A426ZLW2_ENSVE</name>
<dbReference type="Proteomes" id="UP000287651">
    <property type="component" value="Unassembled WGS sequence"/>
</dbReference>
<dbReference type="AlphaFoldDB" id="A0A426ZLW2"/>
<protein>
    <submittedName>
        <fullName evidence="1">Uncharacterized protein</fullName>
    </submittedName>
</protein>
<proteinExistence type="predicted"/>
<organism evidence="1 2">
    <name type="scientific">Ensete ventricosum</name>
    <name type="common">Abyssinian banana</name>
    <name type="synonym">Musa ensete</name>
    <dbReference type="NCBI Taxonomy" id="4639"/>
    <lineage>
        <taxon>Eukaryota</taxon>
        <taxon>Viridiplantae</taxon>
        <taxon>Streptophyta</taxon>
        <taxon>Embryophyta</taxon>
        <taxon>Tracheophyta</taxon>
        <taxon>Spermatophyta</taxon>
        <taxon>Magnoliopsida</taxon>
        <taxon>Liliopsida</taxon>
        <taxon>Zingiberales</taxon>
        <taxon>Musaceae</taxon>
        <taxon>Ensete</taxon>
    </lineage>
</organism>